<dbReference type="Pfam" id="PF18800">
    <property type="entry name" value="Atthog"/>
    <property type="match status" value="1"/>
</dbReference>
<gene>
    <name evidence="1" type="ORF">PACLA_8A028286</name>
</gene>
<dbReference type="InterPro" id="IPR037663">
    <property type="entry name" value="Mosmo"/>
</dbReference>
<evidence type="ECO:0000313" key="2">
    <source>
        <dbReference type="Proteomes" id="UP001152795"/>
    </source>
</evidence>
<comment type="caution">
    <text evidence="1">The sequence shown here is derived from an EMBL/GenBank/DDBJ whole genome shotgun (WGS) entry which is preliminary data.</text>
</comment>
<dbReference type="Proteomes" id="UP001152795">
    <property type="component" value="Unassembled WGS sequence"/>
</dbReference>
<dbReference type="GO" id="GO:0005794">
    <property type="term" value="C:Golgi apparatus"/>
    <property type="evidence" value="ECO:0007669"/>
    <property type="project" value="TreeGrafter"/>
</dbReference>
<evidence type="ECO:0000313" key="1">
    <source>
        <dbReference type="EMBL" id="CAB4022217.1"/>
    </source>
</evidence>
<organism evidence="1 2">
    <name type="scientific">Paramuricea clavata</name>
    <name type="common">Red gorgonian</name>
    <name type="synonym">Violescent sea-whip</name>
    <dbReference type="NCBI Taxonomy" id="317549"/>
    <lineage>
        <taxon>Eukaryota</taxon>
        <taxon>Metazoa</taxon>
        <taxon>Cnidaria</taxon>
        <taxon>Anthozoa</taxon>
        <taxon>Octocorallia</taxon>
        <taxon>Malacalcyonacea</taxon>
        <taxon>Plexauridae</taxon>
        <taxon>Paramuricea</taxon>
    </lineage>
</organism>
<dbReference type="GO" id="GO:0060170">
    <property type="term" value="C:ciliary membrane"/>
    <property type="evidence" value="ECO:0007669"/>
    <property type="project" value="TreeGrafter"/>
</dbReference>
<proteinExistence type="predicted"/>
<reference evidence="1" key="1">
    <citation type="submission" date="2020-04" db="EMBL/GenBank/DDBJ databases">
        <authorList>
            <person name="Alioto T."/>
            <person name="Alioto T."/>
            <person name="Gomez Garrido J."/>
        </authorList>
    </citation>
    <scope>NUCLEOTIDE SEQUENCE</scope>
    <source>
        <strain evidence="1">A484AB</strain>
    </source>
</reference>
<dbReference type="GO" id="GO:0045879">
    <property type="term" value="P:negative regulation of smoothened signaling pathway"/>
    <property type="evidence" value="ECO:0007669"/>
    <property type="project" value="TreeGrafter"/>
</dbReference>
<name>A0A6S7IW89_PARCT</name>
<dbReference type="EMBL" id="CACRXK020011865">
    <property type="protein sequence ID" value="CAB4022217.1"/>
    <property type="molecule type" value="Genomic_DNA"/>
</dbReference>
<dbReference type="PANTHER" id="PTHR31186">
    <property type="entry name" value="MODULATOR OF SMOOTHENED PROTEIN"/>
    <property type="match status" value="1"/>
</dbReference>
<keyword evidence="2" id="KW-1185">Reference proteome</keyword>
<accession>A0A6S7IW89</accession>
<dbReference type="PANTHER" id="PTHR31186:SF1">
    <property type="entry name" value="MODULATOR OF SMOOTHENED PROTEIN"/>
    <property type="match status" value="1"/>
</dbReference>
<protein>
    <submittedName>
        <fullName evidence="1">Uncharacterized protein</fullName>
    </submittedName>
</protein>
<dbReference type="AlphaFoldDB" id="A0A6S7IW89"/>
<dbReference type="OrthoDB" id="8768722at2759"/>
<sequence>MLCQESIKDEVLCARPNLPASWKATLVFVVLAILTLTLTCCLIVASFWKPKVFEYGKWVAVVALMQLCLASIIFPIGFGSPEVGGMPFKLPPNNSLGSSYVCFILAILFTLFGELCMRKGHSVGM</sequence>